<dbReference type="OrthoDB" id="9766690at2"/>
<evidence type="ECO:0000256" key="3">
    <source>
        <dbReference type="ARBA" id="ARBA00022475"/>
    </source>
</evidence>
<dbReference type="AlphaFoldDB" id="A0A1H7MVA6"/>
<dbReference type="SUPFAM" id="SSF118215">
    <property type="entry name" value="Proton glutamate symport protein"/>
    <property type="match status" value="1"/>
</dbReference>
<dbReference type="Proteomes" id="UP000199214">
    <property type="component" value="Unassembled WGS sequence"/>
</dbReference>
<accession>A0A1H7MVA6</accession>
<evidence type="ECO:0000256" key="4">
    <source>
        <dbReference type="ARBA" id="ARBA00022692"/>
    </source>
</evidence>
<evidence type="ECO:0000313" key="8">
    <source>
        <dbReference type="EMBL" id="SEL15222.1"/>
    </source>
</evidence>
<evidence type="ECO:0000256" key="7">
    <source>
        <dbReference type="SAM" id="Phobius"/>
    </source>
</evidence>
<feature type="transmembrane region" description="Helical" evidence="7">
    <location>
        <begin position="296"/>
        <end position="320"/>
    </location>
</feature>
<protein>
    <submittedName>
        <fullName evidence="8">Na+/H+-dicarboxylate symporter</fullName>
    </submittedName>
</protein>
<sequence>MRVAQRIPPAARILAALIAGLAAGYLAGPRTAVLPAAQAVGGLWLDALRMPIIPLVFALVVTGLGSEGGMGGDAAPAGGLARRAIGAFVMFLFGSALFGVALGSAMFSGWHVSNLSGVTIGAAKLPDLPPLADTLRALVPVNPIASAAAGAIVPVVIFALIFALALRRIEPDRAAVVTNAFRNLLDPLLVIIGWVLLAAPIGVFALSFDVAARSGFAVGALLAWYVVARVVAGVTLLAVFVLLVAIASRTPVRVFLRAILPAQTVAFSTQSSLASLPAMLQAVRTLGLPERTAGTILPLAVALFRISAPCAITLVTLALARLNGIDLELGQLVVVAMLAVLNNLVIAGLPNQISFFAAYAPVALAVGVPIELLPLFLAVDTIPDMFATAANVTADVAVTTVLTEHDRDASGVSV</sequence>
<evidence type="ECO:0000256" key="5">
    <source>
        <dbReference type="ARBA" id="ARBA00022989"/>
    </source>
</evidence>
<evidence type="ECO:0000256" key="6">
    <source>
        <dbReference type="ARBA" id="ARBA00023136"/>
    </source>
</evidence>
<dbReference type="InterPro" id="IPR001991">
    <property type="entry name" value="Na-dicarboxylate_symporter"/>
</dbReference>
<name>A0A1H7MVA6_9SPHN</name>
<feature type="transmembrane region" description="Helical" evidence="7">
    <location>
        <begin position="187"/>
        <end position="210"/>
    </location>
</feature>
<keyword evidence="5 7" id="KW-1133">Transmembrane helix</keyword>
<dbReference type="GO" id="GO:0005886">
    <property type="term" value="C:plasma membrane"/>
    <property type="evidence" value="ECO:0007669"/>
    <property type="project" value="UniProtKB-SubCell"/>
</dbReference>
<keyword evidence="2" id="KW-0813">Transport</keyword>
<feature type="transmembrane region" description="Helical" evidence="7">
    <location>
        <begin position="144"/>
        <end position="166"/>
    </location>
</feature>
<comment type="subcellular location">
    <subcellularLocation>
        <location evidence="1">Cell membrane</location>
        <topology evidence="1">Multi-pass membrane protein</topology>
    </subcellularLocation>
</comment>
<dbReference type="PRINTS" id="PR00173">
    <property type="entry name" value="EDTRNSPORT"/>
</dbReference>
<keyword evidence="9" id="KW-1185">Reference proteome</keyword>
<dbReference type="Pfam" id="PF00375">
    <property type="entry name" value="SDF"/>
    <property type="match status" value="1"/>
</dbReference>
<dbReference type="PANTHER" id="PTHR42865">
    <property type="entry name" value="PROTON/GLUTAMATE-ASPARTATE SYMPORTER"/>
    <property type="match status" value="1"/>
</dbReference>
<dbReference type="GO" id="GO:0015293">
    <property type="term" value="F:symporter activity"/>
    <property type="evidence" value="ECO:0007669"/>
    <property type="project" value="UniProtKB-KW"/>
</dbReference>
<feature type="transmembrane region" description="Helical" evidence="7">
    <location>
        <begin position="332"/>
        <end position="350"/>
    </location>
</feature>
<keyword evidence="6 7" id="KW-0472">Membrane</keyword>
<proteinExistence type="predicted"/>
<evidence type="ECO:0000256" key="1">
    <source>
        <dbReference type="ARBA" id="ARBA00004651"/>
    </source>
</evidence>
<evidence type="ECO:0000256" key="2">
    <source>
        <dbReference type="ARBA" id="ARBA00022448"/>
    </source>
</evidence>
<dbReference type="InterPro" id="IPR036458">
    <property type="entry name" value="Na:dicarbo_symporter_sf"/>
</dbReference>
<feature type="transmembrane region" description="Helical" evidence="7">
    <location>
        <begin position="356"/>
        <end position="379"/>
    </location>
</feature>
<organism evidence="8 9">
    <name type="scientific">Sphingomonas palmae</name>
    <dbReference type="NCBI Taxonomy" id="1855283"/>
    <lineage>
        <taxon>Bacteria</taxon>
        <taxon>Pseudomonadati</taxon>
        <taxon>Pseudomonadota</taxon>
        <taxon>Alphaproteobacteria</taxon>
        <taxon>Sphingomonadales</taxon>
        <taxon>Sphingomonadaceae</taxon>
        <taxon>Sphingomonas</taxon>
    </lineage>
</organism>
<dbReference type="PANTHER" id="PTHR42865:SF7">
    <property type="entry name" value="PROTON_GLUTAMATE-ASPARTATE SYMPORTER"/>
    <property type="match status" value="1"/>
</dbReference>
<feature type="transmembrane region" description="Helical" evidence="7">
    <location>
        <begin position="52"/>
        <end position="72"/>
    </location>
</feature>
<gene>
    <name evidence="8" type="ORF">SAMN05216382_1605</name>
</gene>
<keyword evidence="4 7" id="KW-0812">Transmembrane</keyword>
<dbReference type="RefSeq" id="WP_093005005.1">
    <property type="nucleotide sequence ID" value="NZ_FNZZ01000002.1"/>
</dbReference>
<dbReference type="EMBL" id="FNZZ01000002">
    <property type="protein sequence ID" value="SEL15222.1"/>
    <property type="molecule type" value="Genomic_DNA"/>
</dbReference>
<keyword evidence="3" id="KW-1003">Cell membrane</keyword>
<dbReference type="Gene3D" id="1.10.3860.10">
    <property type="entry name" value="Sodium:dicarboxylate symporter"/>
    <property type="match status" value="1"/>
</dbReference>
<reference evidence="9" key="1">
    <citation type="submission" date="2016-10" db="EMBL/GenBank/DDBJ databases">
        <authorList>
            <person name="Varghese N."/>
            <person name="Submissions S."/>
        </authorList>
    </citation>
    <scope>NUCLEOTIDE SEQUENCE [LARGE SCALE GENOMIC DNA]</scope>
    <source>
        <strain evidence="9">JS21-1</strain>
    </source>
</reference>
<dbReference type="STRING" id="1855283.SAMN05216382_1605"/>
<evidence type="ECO:0000313" key="9">
    <source>
        <dbReference type="Proteomes" id="UP000199214"/>
    </source>
</evidence>
<feature type="transmembrane region" description="Helical" evidence="7">
    <location>
        <begin position="222"/>
        <end position="247"/>
    </location>
</feature>
<feature type="transmembrane region" description="Helical" evidence="7">
    <location>
        <begin position="84"/>
        <end position="107"/>
    </location>
</feature>